<accession>A0ABW4I2L4</accession>
<keyword evidence="1" id="KW-0812">Transmembrane</keyword>
<dbReference type="EMBL" id="JBHUDY010000001">
    <property type="protein sequence ID" value="MFD1612176.1"/>
    <property type="molecule type" value="Genomic_DNA"/>
</dbReference>
<protein>
    <submittedName>
        <fullName evidence="2">Uncharacterized protein</fullName>
    </submittedName>
</protein>
<evidence type="ECO:0000313" key="2">
    <source>
        <dbReference type="EMBL" id="MFD1612176.1"/>
    </source>
</evidence>
<evidence type="ECO:0000256" key="1">
    <source>
        <dbReference type="SAM" id="Phobius"/>
    </source>
</evidence>
<feature type="transmembrane region" description="Helical" evidence="1">
    <location>
        <begin position="44"/>
        <end position="67"/>
    </location>
</feature>
<reference evidence="3" key="1">
    <citation type="journal article" date="2019" name="Int. J. Syst. Evol. Microbiol.">
        <title>The Global Catalogue of Microorganisms (GCM) 10K type strain sequencing project: providing services to taxonomists for standard genome sequencing and annotation.</title>
        <authorList>
            <consortium name="The Broad Institute Genomics Platform"/>
            <consortium name="The Broad Institute Genome Sequencing Center for Infectious Disease"/>
            <person name="Wu L."/>
            <person name="Ma J."/>
        </authorList>
    </citation>
    <scope>NUCLEOTIDE SEQUENCE [LARGE SCALE GENOMIC DNA]</scope>
    <source>
        <strain evidence="3">CGMCC 1.16275</strain>
    </source>
</reference>
<organism evidence="2 3">
    <name type="scientific">Sphingomonas tabacisoli</name>
    <dbReference type="NCBI Taxonomy" id="2249466"/>
    <lineage>
        <taxon>Bacteria</taxon>
        <taxon>Pseudomonadati</taxon>
        <taxon>Pseudomonadota</taxon>
        <taxon>Alphaproteobacteria</taxon>
        <taxon>Sphingomonadales</taxon>
        <taxon>Sphingomonadaceae</taxon>
        <taxon>Sphingomonas</taxon>
    </lineage>
</organism>
<feature type="transmembrane region" description="Helical" evidence="1">
    <location>
        <begin position="147"/>
        <end position="167"/>
    </location>
</feature>
<name>A0ABW4I2L4_9SPHN</name>
<proteinExistence type="predicted"/>
<dbReference type="RefSeq" id="WP_380888901.1">
    <property type="nucleotide sequence ID" value="NZ_JBHUDY010000001.1"/>
</dbReference>
<keyword evidence="1" id="KW-0472">Membrane</keyword>
<feature type="transmembrane region" description="Helical" evidence="1">
    <location>
        <begin position="73"/>
        <end position="96"/>
    </location>
</feature>
<evidence type="ECO:0000313" key="3">
    <source>
        <dbReference type="Proteomes" id="UP001597115"/>
    </source>
</evidence>
<gene>
    <name evidence="2" type="ORF">ACFSCW_10220</name>
</gene>
<keyword evidence="1" id="KW-1133">Transmembrane helix</keyword>
<comment type="caution">
    <text evidence="2">The sequence shown here is derived from an EMBL/GenBank/DDBJ whole genome shotgun (WGS) entry which is preliminary data.</text>
</comment>
<feature type="transmembrane region" description="Helical" evidence="1">
    <location>
        <begin position="108"/>
        <end position="127"/>
    </location>
</feature>
<sequence length="269" mass="29971">MLDDDALGQIAFLAAMAERRSSSVWARSIDAIAFEAVHPRRGNLLMPTAFAALFWALTYVIFTLRAFTIMTDAPLWSGIRFTATGIGALLVGLILAQIDEDTFARKVTVTRIVFAAICASVIVWTARNLYAAVAPEPISSVADNTRWAMFWAGYCVSFLSLYLLYLVKHRQASQMREAAIPAPVVTAREAVLSRLLDAFAEELEERGGEVDKNFLDRLERNLPLELVCPHGVTRDELNRSASEIFGRLHRKHPSHISDYGRMGMISNRP</sequence>
<keyword evidence="3" id="KW-1185">Reference proteome</keyword>
<dbReference type="Proteomes" id="UP001597115">
    <property type="component" value="Unassembled WGS sequence"/>
</dbReference>